<evidence type="ECO:0000313" key="2">
    <source>
        <dbReference type="Proteomes" id="UP000614350"/>
    </source>
</evidence>
<comment type="caution">
    <text evidence="1">The sequence shown here is derived from an EMBL/GenBank/DDBJ whole genome shotgun (WGS) entry which is preliminary data.</text>
</comment>
<sequence>MDKDDILQETHFPCNPFCLEFFGTCYVDAYLTHTFDRITGILENVHCEFGLTRNKMVVTVTDNGTNFIKAFKIFGAKESENSNSIIDITSLGRKF</sequence>
<keyword evidence="2" id="KW-1185">Reference proteome</keyword>
<organism evidence="1 2">
    <name type="scientific">Vespula vulgaris</name>
    <name type="common">Yellow jacket</name>
    <name type="synonym">Wasp</name>
    <dbReference type="NCBI Taxonomy" id="7454"/>
    <lineage>
        <taxon>Eukaryota</taxon>
        <taxon>Metazoa</taxon>
        <taxon>Ecdysozoa</taxon>
        <taxon>Arthropoda</taxon>
        <taxon>Hexapoda</taxon>
        <taxon>Insecta</taxon>
        <taxon>Pterygota</taxon>
        <taxon>Neoptera</taxon>
        <taxon>Endopterygota</taxon>
        <taxon>Hymenoptera</taxon>
        <taxon>Apocrita</taxon>
        <taxon>Aculeata</taxon>
        <taxon>Vespoidea</taxon>
        <taxon>Vespidae</taxon>
        <taxon>Vespinae</taxon>
        <taxon>Vespula</taxon>
    </lineage>
</organism>
<dbReference type="Proteomes" id="UP000614350">
    <property type="component" value="Unassembled WGS sequence"/>
</dbReference>
<protein>
    <submittedName>
        <fullName evidence="1">Uncharacterized protein</fullName>
    </submittedName>
</protein>
<dbReference type="AlphaFoldDB" id="A0A834N6Q1"/>
<name>A0A834N6Q1_VESVU</name>
<gene>
    <name evidence="1" type="ORF">HZH66_006762</name>
</gene>
<evidence type="ECO:0000313" key="1">
    <source>
        <dbReference type="EMBL" id="KAF7398865.1"/>
    </source>
</evidence>
<proteinExistence type="predicted"/>
<dbReference type="EMBL" id="JACSEA010000006">
    <property type="protein sequence ID" value="KAF7398865.1"/>
    <property type="molecule type" value="Genomic_DNA"/>
</dbReference>
<reference evidence="1" key="1">
    <citation type="journal article" date="2020" name="G3 (Bethesda)">
        <title>High-Quality Assemblies for Three Invasive Social Wasps from the &lt;i&gt;Vespula&lt;/i&gt; Genus.</title>
        <authorList>
            <person name="Harrop T.W.R."/>
            <person name="Guhlin J."/>
            <person name="McLaughlin G.M."/>
            <person name="Permina E."/>
            <person name="Stockwell P."/>
            <person name="Gilligan J."/>
            <person name="Le Lec M.F."/>
            <person name="Gruber M.A.M."/>
            <person name="Quinn O."/>
            <person name="Lovegrove M."/>
            <person name="Duncan E.J."/>
            <person name="Remnant E.J."/>
            <person name="Van Eeckhoven J."/>
            <person name="Graham B."/>
            <person name="Knapp R.A."/>
            <person name="Langford K.W."/>
            <person name="Kronenberg Z."/>
            <person name="Press M.O."/>
            <person name="Eacker S.M."/>
            <person name="Wilson-Rankin E.E."/>
            <person name="Purcell J."/>
            <person name="Lester P.J."/>
            <person name="Dearden P.K."/>
        </authorList>
    </citation>
    <scope>NUCLEOTIDE SEQUENCE</scope>
    <source>
        <strain evidence="1">Marl-1</strain>
    </source>
</reference>
<accession>A0A834N6Q1</accession>